<dbReference type="GO" id="GO:0005886">
    <property type="term" value="C:plasma membrane"/>
    <property type="evidence" value="ECO:0007669"/>
    <property type="project" value="TreeGrafter"/>
</dbReference>
<evidence type="ECO:0000259" key="6">
    <source>
        <dbReference type="PROSITE" id="PS50262"/>
    </source>
</evidence>
<dbReference type="InterPro" id="IPR017452">
    <property type="entry name" value="GPCR_Rhodpsn_7TM"/>
</dbReference>
<evidence type="ECO:0000256" key="3">
    <source>
        <dbReference type="ARBA" id="ARBA00022989"/>
    </source>
</evidence>
<feature type="transmembrane region" description="Helical" evidence="5">
    <location>
        <begin position="98"/>
        <end position="121"/>
    </location>
</feature>
<keyword evidence="2 5" id="KW-0812">Transmembrane</keyword>
<feature type="transmembrane region" description="Helical" evidence="5">
    <location>
        <begin position="56"/>
        <end position="77"/>
    </location>
</feature>
<dbReference type="GO" id="GO:0007189">
    <property type="term" value="P:adenylate cyclase-activating G protein-coupled receptor signaling pathway"/>
    <property type="evidence" value="ECO:0007669"/>
    <property type="project" value="TreeGrafter"/>
</dbReference>
<dbReference type="Gene3D" id="1.20.1070.10">
    <property type="entry name" value="Rhodopsin 7-helix transmembrane proteins"/>
    <property type="match status" value="1"/>
</dbReference>
<evidence type="ECO:0000256" key="1">
    <source>
        <dbReference type="ARBA" id="ARBA00004370"/>
    </source>
</evidence>
<keyword evidence="4 5" id="KW-0472">Membrane</keyword>
<gene>
    <name evidence="7" type="ORF">TBIB3V08_LOCUS858</name>
</gene>
<comment type="subcellular location">
    <subcellularLocation>
        <location evidence="1">Membrane</location>
    </subcellularLocation>
</comment>
<sequence>MKAYYEVYSSGSQTVGRTISPDVLYWHDTTRFYGTNGMCFPLHIDNPFFLGWEYSAFIFLGLNMTSLALIAVLYIGMFASICYTRKNTPITNLGDMEFAVRFFFIVLTDAGCWAPIIVLKLLAIERFDISPDLYAWVVVFILPVNSAVNPLLYTFTTSKYRNQLAALSWSFWSKRTTFGRRKSSADTETSRSSSHRNIVSYTKGKRLSQDLPCAVPILDPIKSVPNSNWGISTARSGSEESETVPESCEEKITDIVLLQGL</sequence>
<dbReference type="GO" id="GO:0009755">
    <property type="term" value="P:hormone-mediated signaling pathway"/>
    <property type="evidence" value="ECO:0007669"/>
    <property type="project" value="TreeGrafter"/>
</dbReference>
<feature type="domain" description="G-protein coupled receptors family 1 profile" evidence="6">
    <location>
        <begin position="64"/>
        <end position="153"/>
    </location>
</feature>
<dbReference type="EMBL" id="OD564426">
    <property type="protein sequence ID" value="CAD7438264.1"/>
    <property type="molecule type" value="Genomic_DNA"/>
</dbReference>
<dbReference type="PANTHER" id="PTHR24372:SF80">
    <property type="entry name" value="FI21465P1-RELATED"/>
    <property type="match status" value="1"/>
</dbReference>
<accession>A0A7R9EPE4</accession>
<evidence type="ECO:0000313" key="7">
    <source>
        <dbReference type="EMBL" id="CAD7438264.1"/>
    </source>
</evidence>
<dbReference type="AlphaFoldDB" id="A0A7R9EPE4"/>
<protein>
    <recommendedName>
        <fullName evidence="6">G-protein coupled receptors family 1 profile domain-containing protein</fullName>
    </recommendedName>
</protein>
<evidence type="ECO:0000256" key="4">
    <source>
        <dbReference type="ARBA" id="ARBA00023136"/>
    </source>
</evidence>
<proteinExistence type="predicted"/>
<organism evidence="7">
    <name type="scientific">Timema bartmani</name>
    <dbReference type="NCBI Taxonomy" id="61472"/>
    <lineage>
        <taxon>Eukaryota</taxon>
        <taxon>Metazoa</taxon>
        <taxon>Ecdysozoa</taxon>
        <taxon>Arthropoda</taxon>
        <taxon>Hexapoda</taxon>
        <taxon>Insecta</taxon>
        <taxon>Pterygota</taxon>
        <taxon>Neoptera</taxon>
        <taxon>Polyneoptera</taxon>
        <taxon>Phasmatodea</taxon>
        <taxon>Timematodea</taxon>
        <taxon>Timematoidea</taxon>
        <taxon>Timematidae</taxon>
        <taxon>Timema</taxon>
    </lineage>
</organism>
<dbReference type="GO" id="GO:0008528">
    <property type="term" value="F:G protein-coupled peptide receptor activity"/>
    <property type="evidence" value="ECO:0007669"/>
    <property type="project" value="TreeGrafter"/>
</dbReference>
<dbReference type="PROSITE" id="PS50262">
    <property type="entry name" value="G_PROTEIN_RECEP_F1_2"/>
    <property type="match status" value="1"/>
</dbReference>
<dbReference type="PANTHER" id="PTHR24372">
    <property type="entry name" value="GLYCOPROTEIN HORMONE RECEPTOR"/>
    <property type="match status" value="1"/>
</dbReference>
<keyword evidence="3 5" id="KW-1133">Transmembrane helix</keyword>
<name>A0A7R9EPE4_9NEOP</name>
<dbReference type="SUPFAM" id="SSF81321">
    <property type="entry name" value="Family A G protein-coupled receptor-like"/>
    <property type="match status" value="1"/>
</dbReference>
<feature type="transmembrane region" description="Helical" evidence="5">
    <location>
        <begin position="133"/>
        <end position="153"/>
    </location>
</feature>
<evidence type="ECO:0000256" key="2">
    <source>
        <dbReference type="ARBA" id="ARBA00022692"/>
    </source>
</evidence>
<evidence type="ECO:0000256" key="5">
    <source>
        <dbReference type="SAM" id="Phobius"/>
    </source>
</evidence>
<reference evidence="7" key="1">
    <citation type="submission" date="2020-11" db="EMBL/GenBank/DDBJ databases">
        <authorList>
            <person name="Tran Van P."/>
        </authorList>
    </citation>
    <scope>NUCLEOTIDE SEQUENCE</scope>
</reference>